<evidence type="ECO:0000313" key="7">
    <source>
        <dbReference type="Proteomes" id="UP000053577"/>
    </source>
</evidence>
<dbReference type="GO" id="GO:0016787">
    <property type="term" value="F:hydrolase activity"/>
    <property type="evidence" value="ECO:0007669"/>
    <property type="project" value="UniProtKB-KW"/>
</dbReference>
<dbReference type="Pfam" id="PF08448">
    <property type="entry name" value="PAS_4"/>
    <property type="match status" value="1"/>
</dbReference>
<dbReference type="Gene3D" id="3.30.450.20">
    <property type="entry name" value="PAS domain"/>
    <property type="match status" value="1"/>
</dbReference>
<dbReference type="PANTHER" id="PTHR43155">
    <property type="entry name" value="CYCLIC DI-GMP PHOSPHODIESTERASE PA4108-RELATED"/>
    <property type="match status" value="1"/>
</dbReference>
<evidence type="ECO:0000313" key="5">
    <source>
        <dbReference type="EMBL" id="KSV17204.1"/>
    </source>
</evidence>
<dbReference type="InterPro" id="IPR035965">
    <property type="entry name" value="PAS-like_dom_sf"/>
</dbReference>
<protein>
    <submittedName>
        <fullName evidence="5 6">Phosphohydrolase</fullName>
    </submittedName>
</protein>
<reference evidence="6" key="2">
    <citation type="submission" date="2023-12" db="EMBL/GenBank/DDBJ databases">
        <title>Isolation of organohalide respiring bacteria Dehalococcoides mccartyi strain GPTCE1 in groundwater collected near a chemical plant in Suzhou, China.</title>
        <authorList>
            <person name="Liu G."/>
        </authorList>
    </citation>
    <scope>NUCLEOTIDE SEQUENCE</scope>
    <source>
        <strain evidence="6">GPTCE1</strain>
    </source>
</reference>
<dbReference type="SMART" id="SM00471">
    <property type="entry name" value="HDc"/>
    <property type="match status" value="1"/>
</dbReference>
<gene>
    <name evidence="5" type="ORF">DA01_07200</name>
    <name evidence="6" type="ORF">VLL09_05100</name>
</gene>
<dbReference type="PATRIC" id="fig|61435.5.peg.1416"/>
<feature type="domain" description="PAS" evidence="2">
    <location>
        <begin position="3"/>
        <end position="73"/>
    </location>
</feature>
<keyword evidence="1" id="KW-0175">Coiled coil</keyword>
<proteinExistence type="predicted"/>
<dbReference type="SMART" id="SM00091">
    <property type="entry name" value="PAS"/>
    <property type="match status" value="1"/>
</dbReference>
<feature type="domain" description="PAC" evidence="3">
    <location>
        <begin position="74"/>
        <end position="126"/>
    </location>
</feature>
<dbReference type="EMBL" id="CP141531">
    <property type="protein sequence ID" value="WRO06766.1"/>
    <property type="molecule type" value="Genomic_DNA"/>
</dbReference>
<feature type="coiled-coil region" evidence="1">
    <location>
        <begin position="121"/>
        <end position="148"/>
    </location>
</feature>
<dbReference type="PANTHER" id="PTHR43155:SF2">
    <property type="entry name" value="CYCLIC DI-GMP PHOSPHODIESTERASE PA4108"/>
    <property type="match status" value="1"/>
</dbReference>
<dbReference type="Proteomes" id="UP000053577">
    <property type="component" value="Unassembled WGS sequence"/>
</dbReference>
<sequence length="331" mass="37581">MVDAELITRVLEQLPEGVIVVDADGKIVFVNKSAEKIRHISAEDRVGKHIFMCHPPNSQKSVDRALQYLQKEDTKTFVRMITDHENGKYYENTYNPIRDENNKYIGSMVISRDITDSRQLEMARSNNLKEMEEKVSELKEKLSQMFISLIFSLINTLEAKDPYTKGHSMRVCGLASKMAEYKWGLSPIKDQVELAAQLHDIGKIGIREEVLHKADKLSVDEYNHIKTHTIIAGNILASAEKFKPIISIIRHHHERFDGQGYPDGLKGEAIPEGSRILAIADTYDAMTSDRPYRKALSCEEAAEEIKKNLGSQFCPEFGNLFLDLFYSGTIC</sequence>
<name>A0A0V8M0H1_9CHLR</name>
<dbReference type="SUPFAM" id="SSF109604">
    <property type="entry name" value="HD-domain/PDEase-like"/>
    <property type="match status" value="1"/>
</dbReference>
<dbReference type="InterPro" id="IPR000700">
    <property type="entry name" value="PAS-assoc_C"/>
</dbReference>
<dbReference type="AlphaFoldDB" id="A0A0V8M0H1"/>
<keyword evidence="5" id="KW-0378">Hydrolase</keyword>
<reference evidence="5 7" key="1">
    <citation type="journal article" date="2015" name="Sci. Rep.">
        <title>A comparative genomics and reductive dehalogenase gene transcription study of two chloroethene-respiring bacteria, Dehalococcoides mccartyi strains MB and 11a.</title>
        <authorList>
            <person name="Low A."/>
            <person name="Shen Z."/>
            <person name="Cheng D."/>
            <person name="Rogers M.J."/>
            <person name="Lee P.K."/>
            <person name="He J."/>
        </authorList>
    </citation>
    <scope>NUCLEOTIDE SEQUENCE [LARGE SCALE GENOMIC DNA]</scope>
    <source>
        <strain evidence="5 7">MB</strain>
    </source>
</reference>
<dbReference type="EMBL" id="JGYD01000025">
    <property type="protein sequence ID" value="KSV17204.1"/>
    <property type="molecule type" value="Genomic_DNA"/>
</dbReference>
<dbReference type="Proteomes" id="UP001327986">
    <property type="component" value="Chromosome"/>
</dbReference>
<evidence type="ECO:0000259" key="2">
    <source>
        <dbReference type="PROSITE" id="PS50112"/>
    </source>
</evidence>
<organism evidence="5 7">
    <name type="scientific">Dehalococcoides mccartyi</name>
    <dbReference type="NCBI Taxonomy" id="61435"/>
    <lineage>
        <taxon>Bacteria</taxon>
        <taxon>Bacillati</taxon>
        <taxon>Chloroflexota</taxon>
        <taxon>Dehalococcoidia</taxon>
        <taxon>Dehalococcoidales</taxon>
        <taxon>Dehalococcoidaceae</taxon>
        <taxon>Dehalococcoides</taxon>
    </lineage>
</organism>
<dbReference type="InterPro" id="IPR003607">
    <property type="entry name" value="HD/PDEase_dom"/>
</dbReference>
<dbReference type="CDD" id="cd00077">
    <property type="entry name" value="HDc"/>
    <property type="match status" value="1"/>
</dbReference>
<dbReference type="Gene3D" id="1.10.3210.10">
    <property type="entry name" value="Hypothetical protein af1432"/>
    <property type="match status" value="1"/>
</dbReference>
<dbReference type="Pfam" id="PF13487">
    <property type="entry name" value="HD_5"/>
    <property type="match status" value="1"/>
</dbReference>
<dbReference type="InterPro" id="IPR013656">
    <property type="entry name" value="PAS_4"/>
</dbReference>
<evidence type="ECO:0000256" key="1">
    <source>
        <dbReference type="SAM" id="Coils"/>
    </source>
</evidence>
<feature type="domain" description="HD-GYP" evidence="4">
    <location>
        <begin position="142"/>
        <end position="331"/>
    </location>
</feature>
<dbReference type="PROSITE" id="PS50113">
    <property type="entry name" value="PAC"/>
    <property type="match status" value="1"/>
</dbReference>
<evidence type="ECO:0000259" key="3">
    <source>
        <dbReference type="PROSITE" id="PS50113"/>
    </source>
</evidence>
<dbReference type="InterPro" id="IPR000014">
    <property type="entry name" value="PAS"/>
</dbReference>
<dbReference type="PROSITE" id="PS50112">
    <property type="entry name" value="PAS"/>
    <property type="match status" value="1"/>
</dbReference>
<dbReference type="RefSeq" id="WP_233417623.1">
    <property type="nucleotide sequence ID" value="NZ_CP141531.1"/>
</dbReference>
<dbReference type="NCBIfam" id="TIGR00229">
    <property type="entry name" value="sensory_box"/>
    <property type="match status" value="1"/>
</dbReference>
<evidence type="ECO:0000259" key="4">
    <source>
        <dbReference type="PROSITE" id="PS51832"/>
    </source>
</evidence>
<accession>A0A0V8M0H1</accession>
<dbReference type="SUPFAM" id="SSF55785">
    <property type="entry name" value="PYP-like sensor domain (PAS domain)"/>
    <property type="match status" value="1"/>
</dbReference>
<dbReference type="InterPro" id="IPR037522">
    <property type="entry name" value="HD_GYP_dom"/>
</dbReference>
<dbReference type="CDD" id="cd00130">
    <property type="entry name" value="PAS"/>
    <property type="match status" value="1"/>
</dbReference>
<dbReference type="PROSITE" id="PS51832">
    <property type="entry name" value="HD_GYP"/>
    <property type="match status" value="1"/>
</dbReference>
<evidence type="ECO:0000313" key="6">
    <source>
        <dbReference type="EMBL" id="WRO06766.1"/>
    </source>
</evidence>